<accession>A0AAD9KP21</accession>
<gene>
    <name evidence="2" type="ORF">NP493_780g01002</name>
</gene>
<name>A0AAD9KP21_RIDPI</name>
<comment type="caution">
    <text evidence="2">The sequence shown here is derived from an EMBL/GenBank/DDBJ whole genome shotgun (WGS) entry which is preliminary data.</text>
</comment>
<proteinExistence type="predicted"/>
<dbReference type="Proteomes" id="UP001209878">
    <property type="component" value="Unassembled WGS sequence"/>
</dbReference>
<dbReference type="AlphaFoldDB" id="A0AAD9KP21"/>
<sequence>MDFPSDFGSSTQLTDSFVKRTLIGLPPVNYPSPTSFLQSPLPSATNYYNPGNLANNGYTYSIPPGAIPYSNLAVCQHPPPTTRSIETLRILTSEVCGMSKTQQTTANRGFGPPMSESSESSPLVIDLNQTPHIYTINRPQQVKHPHTNDMNQVPSQDNYNGGQPGGGGSSGDLMSVVKTCVHCSATCEVSSSLCTFCGGAVEI</sequence>
<feature type="compositionally biased region" description="Polar residues" evidence="1">
    <location>
        <begin position="148"/>
        <end position="160"/>
    </location>
</feature>
<protein>
    <submittedName>
        <fullName evidence="2">Uncharacterized protein</fullName>
    </submittedName>
</protein>
<dbReference type="EMBL" id="JAODUO010000779">
    <property type="protein sequence ID" value="KAK2174737.1"/>
    <property type="molecule type" value="Genomic_DNA"/>
</dbReference>
<reference evidence="2" key="1">
    <citation type="journal article" date="2023" name="Mol. Biol. Evol.">
        <title>Third-Generation Sequencing Reveals the Adaptive Role of the Epigenome in Three Deep-Sea Polychaetes.</title>
        <authorList>
            <person name="Perez M."/>
            <person name="Aroh O."/>
            <person name="Sun Y."/>
            <person name="Lan Y."/>
            <person name="Juniper S.K."/>
            <person name="Young C.R."/>
            <person name="Angers B."/>
            <person name="Qian P.Y."/>
        </authorList>
    </citation>
    <scope>NUCLEOTIDE SEQUENCE</scope>
    <source>
        <strain evidence="2">R07B-5</strain>
    </source>
</reference>
<evidence type="ECO:0000256" key="1">
    <source>
        <dbReference type="SAM" id="MobiDB-lite"/>
    </source>
</evidence>
<keyword evidence="3" id="KW-1185">Reference proteome</keyword>
<evidence type="ECO:0000313" key="2">
    <source>
        <dbReference type="EMBL" id="KAK2174737.1"/>
    </source>
</evidence>
<feature type="region of interest" description="Disordered" evidence="1">
    <location>
        <begin position="138"/>
        <end position="170"/>
    </location>
</feature>
<feature type="region of interest" description="Disordered" evidence="1">
    <location>
        <begin position="102"/>
        <end position="121"/>
    </location>
</feature>
<evidence type="ECO:0000313" key="3">
    <source>
        <dbReference type="Proteomes" id="UP001209878"/>
    </source>
</evidence>
<organism evidence="2 3">
    <name type="scientific">Ridgeia piscesae</name>
    <name type="common">Tubeworm</name>
    <dbReference type="NCBI Taxonomy" id="27915"/>
    <lineage>
        <taxon>Eukaryota</taxon>
        <taxon>Metazoa</taxon>
        <taxon>Spiralia</taxon>
        <taxon>Lophotrochozoa</taxon>
        <taxon>Annelida</taxon>
        <taxon>Polychaeta</taxon>
        <taxon>Sedentaria</taxon>
        <taxon>Canalipalpata</taxon>
        <taxon>Sabellida</taxon>
        <taxon>Siboglinidae</taxon>
        <taxon>Ridgeia</taxon>
    </lineage>
</organism>